<reference evidence="10 11" key="1">
    <citation type="submission" date="2022-07" db="EMBL/GenBank/DDBJ databases">
        <authorList>
            <person name="Li W.-J."/>
            <person name="Deng Q.-Q."/>
        </authorList>
    </citation>
    <scope>NUCLEOTIDE SEQUENCE [LARGE SCALE GENOMIC DNA]</scope>
    <source>
        <strain evidence="10 11">SYSU M60028</strain>
    </source>
</reference>
<dbReference type="PANTHER" id="PTHR40074:SF4">
    <property type="entry name" value="INNER MEMBRANE PROTEIN YCFT"/>
    <property type="match status" value="1"/>
</dbReference>
<dbReference type="InterPro" id="IPR002656">
    <property type="entry name" value="Acyl_transf_3_dom"/>
</dbReference>
<accession>A0ABT1LAB0</accession>
<keyword evidence="4 8" id="KW-0812">Transmembrane</keyword>
<proteinExistence type="inferred from homology"/>
<feature type="transmembrane region" description="Helical" evidence="8">
    <location>
        <begin position="179"/>
        <end position="197"/>
    </location>
</feature>
<evidence type="ECO:0000256" key="6">
    <source>
        <dbReference type="ARBA" id="ARBA00023136"/>
    </source>
</evidence>
<comment type="subcellular location">
    <subcellularLocation>
        <location evidence="1">Cell membrane</location>
        <topology evidence="1">Multi-pass membrane protein</topology>
    </subcellularLocation>
</comment>
<feature type="transmembrane region" description="Helical" evidence="8">
    <location>
        <begin position="152"/>
        <end position="173"/>
    </location>
</feature>
<feature type="transmembrane region" description="Helical" evidence="8">
    <location>
        <begin position="120"/>
        <end position="140"/>
    </location>
</feature>
<evidence type="ECO:0000256" key="4">
    <source>
        <dbReference type="ARBA" id="ARBA00022692"/>
    </source>
</evidence>
<feature type="transmembrane region" description="Helical" evidence="8">
    <location>
        <begin position="83"/>
        <end position="100"/>
    </location>
</feature>
<evidence type="ECO:0000256" key="7">
    <source>
        <dbReference type="SAM" id="MobiDB-lite"/>
    </source>
</evidence>
<feature type="transmembrane region" description="Helical" evidence="8">
    <location>
        <begin position="204"/>
        <end position="223"/>
    </location>
</feature>
<dbReference type="EMBL" id="JANCLU010000006">
    <property type="protein sequence ID" value="MCP8938415.1"/>
    <property type="molecule type" value="Genomic_DNA"/>
</dbReference>
<keyword evidence="11" id="KW-1185">Reference proteome</keyword>
<evidence type="ECO:0000313" key="11">
    <source>
        <dbReference type="Proteomes" id="UP001205890"/>
    </source>
</evidence>
<feature type="region of interest" description="Disordered" evidence="7">
    <location>
        <begin position="340"/>
        <end position="365"/>
    </location>
</feature>
<feature type="transmembrane region" description="Helical" evidence="8">
    <location>
        <begin position="235"/>
        <end position="255"/>
    </location>
</feature>
<gene>
    <name evidence="10" type="ORF">NK718_07795</name>
</gene>
<comment type="caution">
    <text evidence="10">The sequence shown here is derived from an EMBL/GenBank/DDBJ whole genome shotgun (WGS) entry which is preliminary data.</text>
</comment>
<dbReference type="RefSeq" id="WP_254740327.1">
    <property type="nucleotide sequence ID" value="NZ_JANCLU010000006.1"/>
</dbReference>
<keyword evidence="6 8" id="KW-0472">Membrane</keyword>
<evidence type="ECO:0000256" key="8">
    <source>
        <dbReference type="SAM" id="Phobius"/>
    </source>
</evidence>
<name>A0ABT1LAB0_9HYPH</name>
<evidence type="ECO:0000313" key="10">
    <source>
        <dbReference type="EMBL" id="MCP8938415.1"/>
    </source>
</evidence>
<evidence type="ECO:0000259" key="9">
    <source>
        <dbReference type="Pfam" id="PF01757"/>
    </source>
</evidence>
<protein>
    <submittedName>
        <fullName evidence="10">Acyltransferase family protein</fullName>
    </submittedName>
</protein>
<dbReference type="Pfam" id="PF01757">
    <property type="entry name" value="Acyl_transf_3"/>
    <property type="match status" value="1"/>
</dbReference>
<evidence type="ECO:0000256" key="5">
    <source>
        <dbReference type="ARBA" id="ARBA00022989"/>
    </source>
</evidence>
<comment type="similarity">
    <text evidence="2">Belongs to the acyltransferase 3 family.</text>
</comment>
<feature type="transmembrane region" description="Helical" evidence="8">
    <location>
        <begin position="276"/>
        <end position="296"/>
    </location>
</feature>
<keyword evidence="10" id="KW-0808">Transferase</keyword>
<organism evidence="10 11">
    <name type="scientific">Alsobacter ponti</name>
    <dbReference type="NCBI Taxonomy" id="2962936"/>
    <lineage>
        <taxon>Bacteria</taxon>
        <taxon>Pseudomonadati</taxon>
        <taxon>Pseudomonadota</taxon>
        <taxon>Alphaproteobacteria</taxon>
        <taxon>Hyphomicrobiales</taxon>
        <taxon>Alsobacteraceae</taxon>
        <taxon>Alsobacter</taxon>
    </lineage>
</organism>
<dbReference type="GO" id="GO:0016746">
    <property type="term" value="F:acyltransferase activity"/>
    <property type="evidence" value="ECO:0007669"/>
    <property type="project" value="UniProtKB-KW"/>
</dbReference>
<keyword evidence="5 8" id="KW-1133">Transmembrane helix</keyword>
<dbReference type="PANTHER" id="PTHR40074">
    <property type="entry name" value="O-ACETYLTRANSFERASE WECH"/>
    <property type="match status" value="1"/>
</dbReference>
<keyword evidence="10" id="KW-0012">Acyltransferase</keyword>
<keyword evidence="3" id="KW-1003">Cell membrane</keyword>
<sequence length="365" mass="41086">MATTATGSDRIGWVDYAKGLCIILVVMLHTTKNIEFWAEEEGFLHYVVVFAQPFRMPDFFLVSGLFLAPVIDRPWRRYTDTKVLHFVYFYVLWATITFMTKGPGYLWAGSYEKLLEFPMAFIEPLGTLWFIYVLPIFFVVTKVLRDHRVNMWLAWIAAAILETARVQTGWTAIDEFCARGVYFLSGYLIASYVFSGARWVEKNTIIAMALLLVWGVVNSYAVFTPSPRGIADTIAHLPVISLVLGFAGAFALITTGVLLNRYNALRFIRYCGEKSLVIYLAFFLTVTPLKFVVVGYDLDVGWSSLALTVISVAFPLMLYHLVRGTRLSFLFERPNAFKLSPTPPTSASRPRGGPAQPVLTEAGES</sequence>
<feature type="domain" description="Acyltransferase 3" evidence="9">
    <location>
        <begin position="12"/>
        <end position="319"/>
    </location>
</feature>
<evidence type="ECO:0000256" key="3">
    <source>
        <dbReference type="ARBA" id="ARBA00022475"/>
    </source>
</evidence>
<evidence type="ECO:0000256" key="2">
    <source>
        <dbReference type="ARBA" id="ARBA00007400"/>
    </source>
</evidence>
<evidence type="ECO:0000256" key="1">
    <source>
        <dbReference type="ARBA" id="ARBA00004651"/>
    </source>
</evidence>
<feature type="transmembrane region" description="Helical" evidence="8">
    <location>
        <begin position="302"/>
        <end position="322"/>
    </location>
</feature>
<dbReference type="Proteomes" id="UP001205890">
    <property type="component" value="Unassembled WGS sequence"/>
</dbReference>